<evidence type="ECO:0000256" key="1">
    <source>
        <dbReference type="SAM" id="Phobius"/>
    </source>
</evidence>
<gene>
    <name evidence="2" type="ORF">Mal4_43050</name>
</gene>
<organism evidence="2 3">
    <name type="scientific">Maioricimonas rarisocia</name>
    <dbReference type="NCBI Taxonomy" id="2528026"/>
    <lineage>
        <taxon>Bacteria</taxon>
        <taxon>Pseudomonadati</taxon>
        <taxon>Planctomycetota</taxon>
        <taxon>Planctomycetia</taxon>
        <taxon>Planctomycetales</taxon>
        <taxon>Planctomycetaceae</taxon>
        <taxon>Maioricimonas</taxon>
    </lineage>
</organism>
<dbReference type="KEGG" id="mri:Mal4_43050"/>
<accession>A0A517ZBY3</accession>
<keyword evidence="1" id="KW-0812">Transmembrane</keyword>
<keyword evidence="1" id="KW-1133">Transmembrane helix</keyword>
<evidence type="ECO:0000313" key="3">
    <source>
        <dbReference type="Proteomes" id="UP000320496"/>
    </source>
</evidence>
<keyword evidence="3" id="KW-1185">Reference proteome</keyword>
<dbReference type="RefSeq" id="WP_145371079.1">
    <property type="nucleotide sequence ID" value="NZ_CP036275.1"/>
</dbReference>
<feature type="transmembrane region" description="Helical" evidence="1">
    <location>
        <begin position="40"/>
        <end position="58"/>
    </location>
</feature>
<dbReference type="OrthoDB" id="215409at2"/>
<proteinExistence type="predicted"/>
<keyword evidence="1" id="KW-0472">Membrane</keyword>
<reference evidence="2 3" key="1">
    <citation type="submission" date="2019-02" db="EMBL/GenBank/DDBJ databases">
        <title>Deep-cultivation of Planctomycetes and their phenomic and genomic characterization uncovers novel biology.</title>
        <authorList>
            <person name="Wiegand S."/>
            <person name="Jogler M."/>
            <person name="Boedeker C."/>
            <person name="Pinto D."/>
            <person name="Vollmers J."/>
            <person name="Rivas-Marin E."/>
            <person name="Kohn T."/>
            <person name="Peeters S.H."/>
            <person name="Heuer A."/>
            <person name="Rast P."/>
            <person name="Oberbeckmann S."/>
            <person name="Bunk B."/>
            <person name="Jeske O."/>
            <person name="Meyerdierks A."/>
            <person name="Storesund J.E."/>
            <person name="Kallscheuer N."/>
            <person name="Luecker S."/>
            <person name="Lage O.M."/>
            <person name="Pohl T."/>
            <person name="Merkel B.J."/>
            <person name="Hornburger P."/>
            <person name="Mueller R.-W."/>
            <person name="Bruemmer F."/>
            <person name="Labrenz M."/>
            <person name="Spormann A.M."/>
            <person name="Op den Camp H."/>
            <person name="Overmann J."/>
            <person name="Amann R."/>
            <person name="Jetten M.S.M."/>
            <person name="Mascher T."/>
            <person name="Medema M.H."/>
            <person name="Devos D.P."/>
            <person name="Kaster A.-K."/>
            <person name="Ovreas L."/>
            <person name="Rohde M."/>
            <person name="Galperin M.Y."/>
            <person name="Jogler C."/>
        </authorList>
    </citation>
    <scope>NUCLEOTIDE SEQUENCE [LARGE SCALE GENOMIC DNA]</scope>
    <source>
        <strain evidence="2 3">Mal4</strain>
    </source>
</reference>
<evidence type="ECO:0000313" key="2">
    <source>
        <dbReference type="EMBL" id="QDU39951.1"/>
    </source>
</evidence>
<name>A0A517ZBY3_9PLAN</name>
<protein>
    <submittedName>
        <fullName evidence="2">Uncharacterized protein</fullName>
    </submittedName>
</protein>
<dbReference type="AlphaFoldDB" id="A0A517ZBY3"/>
<dbReference type="EMBL" id="CP036275">
    <property type="protein sequence ID" value="QDU39951.1"/>
    <property type="molecule type" value="Genomic_DNA"/>
</dbReference>
<dbReference type="Proteomes" id="UP000320496">
    <property type="component" value="Chromosome"/>
</dbReference>
<sequence>MSDAPKKMVVGSMVAAGVVALAAIADLALGIPFSGSEHTFMMDILFIVCAGIVGYLAYDAYKDLR</sequence>